<sequence>MQNGSKSRARCRCGIVLARDNSAQLCASCQRTRRDLLQAAPLVPPAFWEHPSIVSAVTARHFGQLIHAFRHHPDHVRPIPQATVARWLHVTQATISKAENGRRPLTDLARLTSWAGLLAVPRHLLWFSPSPETREELSHGIMEAEASESGDQMRRREFIAFSGTTVAAMSSDLLSALDAAQSPDRVSIEHIEQIDQAAALFSQLDHTYGGAPVRQAVTTHLKWAIGLLDNSCPVSLRGELFSSVGRLSLTCGWMAFDAYAHDHASAMLKYGLACAEEADDWHLRAKALSHLARQQVWCNDPDGALTHIDLALITSPKGTITATERAMLHTARARALARRALLGDADSIEGALRAIGDADDAFSHSDPATDPSWMSYYDQAQHVGDTGHALFDLETAPSGGSLGARTRLAEAASLHTDAYARSRAISTTKLATLLMLTGDPDEASQVAVSMLPDAGRIKSRRAMSDLAELSRAALPHTRRSAVADLREQIVGIARRAS</sequence>
<dbReference type="AlphaFoldDB" id="A0A3N1D3I0"/>
<protein>
    <recommendedName>
        <fullName evidence="3">Helix-turn-helix protein</fullName>
    </recommendedName>
</protein>
<accession>A0A3N1D3I0</accession>
<organism evidence="1 2">
    <name type="scientific">Actinocorallia herbida</name>
    <dbReference type="NCBI Taxonomy" id="58109"/>
    <lineage>
        <taxon>Bacteria</taxon>
        <taxon>Bacillati</taxon>
        <taxon>Actinomycetota</taxon>
        <taxon>Actinomycetes</taxon>
        <taxon>Streptosporangiales</taxon>
        <taxon>Thermomonosporaceae</taxon>
        <taxon>Actinocorallia</taxon>
    </lineage>
</organism>
<evidence type="ECO:0000313" key="1">
    <source>
        <dbReference type="EMBL" id="ROO88093.1"/>
    </source>
</evidence>
<comment type="caution">
    <text evidence="1">The sequence shown here is derived from an EMBL/GenBank/DDBJ whole genome shotgun (WGS) entry which is preliminary data.</text>
</comment>
<name>A0A3N1D3I0_9ACTN</name>
<dbReference type="GO" id="GO:0003677">
    <property type="term" value="F:DNA binding"/>
    <property type="evidence" value="ECO:0007669"/>
    <property type="project" value="InterPro"/>
</dbReference>
<evidence type="ECO:0008006" key="3">
    <source>
        <dbReference type="Google" id="ProtNLM"/>
    </source>
</evidence>
<dbReference type="Proteomes" id="UP000272400">
    <property type="component" value="Unassembled WGS sequence"/>
</dbReference>
<dbReference type="SUPFAM" id="SSF47413">
    <property type="entry name" value="lambda repressor-like DNA-binding domains"/>
    <property type="match status" value="1"/>
</dbReference>
<dbReference type="EMBL" id="RJKE01000001">
    <property type="protein sequence ID" value="ROO88093.1"/>
    <property type="molecule type" value="Genomic_DNA"/>
</dbReference>
<reference evidence="1 2" key="1">
    <citation type="submission" date="2018-11" db="EMBL/GenBank/DDBJ databases">
        <title>Sequencing the genomes of 1000 actinobacteria strains.</title>
        <authorList>
            <person name="Klenk H.-P."/>
        </authorList>
    </citation>
    <scope>NUCLEOTIDE SEQUENCE [LARGE SCALE GENOMIC DNA]</scope>
    <source>
        <strain evidence="1 2">DSM 44254</strain>
    </source>
</reference>
<evidence type="ECO:0000313" key="2">
    <source>
        <dbReference type="Proteomes" id="UP000272400"/>
    </source>
</evidence>
<keyword evidence="2" id="KW-1185">Reference proteome</keyword>
<gene>
    <name evidence="1" type="ORF">EDD29_5750</name>
</gene>
<dbReference type="InterPro" id="IPR010982">
    <property type="entry name" value="Lambda_DNA-bd_dom_sf"/>
</dbReference>
<proteinExistence type="predicted"/>